<gene>
    <name evidence="2" type="ORF">TKK_009835</name>
</gene>
<feature type="region of interest" description="Disordered" evidence="1">
    <location>
        <begin position="62"/>
        <end position="86"/>
    </location>
</feature>
<dbReference type="EMBL" id="JBJJXI010000073">
    <property type="protein sequence ID" value="KAL3396249.1"/>
    <property type="molecule type" value="Genomic_DNA"/>
</dbReference>
<sequence length="86" mass="9403">MSARQKLSTGVPVFVRYAAFGAFLTRRCMFLPALHHCPSSLTNARRSTSIVARTPEVKPLVTSAPRHWRSGRLSGLPQRKVGGLTG</sequence>
<organism evidence="2 3">
    <name type="scientific">Trichogramma kaykai</name>
    <dbReference type="NCBI Taxonomy" id="54128"/>
    <lineage>
        <taxon>Eukaryota</taxon>
        <taxon>Metazoa</taxon>
        <taxon>Ecdysozoa</taxon>
        <taxon>Arthropoda</taxon>
        <taxon>Hexapoda</taxon>
        <taxon>Insecta</taxon>
        <taxon>Pterygota</taxon>
        <taxon>Neoptera</taxon>
        <taxon>Endopterygota</taxon>
        <taxon>Hymenoptera</taxon>
        <taxon>Apocrita</taxon>
        <taxon>Proctotrupomorpha</taxon>
        <taxon>Chalcidoidea</taxon>
        <taxon>Trichogrammatidae</taxon>
        <taxon>Trichogramma</taxon>
    </lineage>
</organism>
<reference evidence="2 3" key="1">
    <citation type="journal article" date="2024" name="bioRxiv">
        <title>A reference genome for Trichogramma kaykai: A tiny desert-dwelling parasitoid wasp with competing sex-ratio distorters.</title>
        <authorList>
            <person name="Culotta J."/>
            <person name="Lindsey A.R."/>
        </authorList>
    </citation>
    <scope>NUCLEOTIDE SEQUENCE [LARGE SCALE GENOMIC DNA]</scope>
    <source>
        <strain evidence="2 3">KSX58</strain>
    </source>
</reference>
<comment type="caution">
    <text evidence="2">The sequence shown here is derived from an EMBL/GenBank/DDBJ whole genome shotgun (WGS) entry which is preliminary data.</text>
</comment>
<protein>
    <submittedName>
        <fullName evidence="2">Uncharacterized protein</fullName>
    </submittedName>
</protein>
<dbReference type="Proteomes" id="UP001627154">
    <property type="component" value="Unassembled WGS sequence"/>
</dbReference>
<name>A0ABD2WT58_9HYME</name>
<proteinExistence type="predicted"/>
<evidence type="ECO:0000313" key="2">
    <source>
        <dbReference type="EMBL" id="KAL3396249.1"/>
    </source>
</evidence>
<dbReference type="AlphaFoldDB" id="A0ABD2WT58"/>
<accession>A0ABD2WT58</accession>
<keyword evidence="3" id="KW-1185">Reference proteome</keyword>
<evidence type="ECO:0000313" key="3">
    <source>
        <dbReference type="Proteomes" id="UP001627154"/>
    </source>
</evidence>
<evidence type="ECO:0000256" key="1">
    <source>
        <dbReference type="SAM" id="MobiDB-lite"/>
    </source>
</evidence>